<reference evidence="2" key="1">
    <citation type="submission" date="2025-08" db="UniProtKB">
        <authorList>
            <consortium name="Ensembl"/>
        </authorList>
    </citation>
    <scope>IDENTIFICATION</scope>
</reference>
<organism evidence="2 3">
    <name type="scientific">Serinus canaria</name>
    <name type="common">Island canary</name>
    <name type="synonym">Fringilla canaria</name>
    <dbReference type="NCBI Taxonomy" id="9135"/>
    <lineage>
        <taxon>Eukaryota</taxon>
        <taxon>Metazoa</taxon>
        <taxon>Chordata</taxon>
        <taxon>Craniata</taxon>
        <taxon>Vertebrata</taxon>
        <taxon>Euteleostomi</taxon>
        <taxon>Archelosauria</taxon>
        <taxon>Archosauria</taxon>
        <taxon>Dinosauria</taxon>
        <taxon>Saurischia</taxon>
        <taxon>Theropoda</taxon>
        <taxon>Coelurosauria</taxon>
        <taxon>Aves</taxon>
        <taxon>Neognathae</taxon>
        <taxon>Neoaves</taxon>
        <taxon>Telluraves</taxon>
        <taxon>Australaves</taxon>
        <taxon>Passeriformes</taxon>
        <taxon>Passeroidea</taxon>
        <taxon>Fringillidae</taxon>
        <taxon>Carduelinae</taxon>
        <taxon>Serinus</taxon>
    </lineage>
</organism>
<dbReference type="GO" id="GO:0006355">
    <property type="term" value="P:regulation of DNA-templated transcription"/>
    <property type="evidence" value="ECO:0007669"/>
    <property type="project" value="InterPro"/>
</dbReference>
<protein>
    <recommendedName>
        <fullName evidence="1">KRAB domain-containing protein</fullName>
    </recommendedName>
</protein>
<reference evidence="2" key="2">
    <citation type="submission" date="2025-09" db="UniProtKB">
        <authorList>
            <consortium name="Ensembl"/>
        </authorList>
    </citation>
    <scope>IDENTIFICATION</scope>
</reference>
<dbReference type="GeneTree" id="ENSGT01000000215994"/>
<accession>A0A8C9MPB8</accession>
<dbReference type="AlphaFoldDB" id="A0A8C9MPB8"/>
<sequence length="116" mass="12730">PHPAPPEAGILGSPEGGTCVVPSAMEPWVLLDPRQKALYLDVMHESYETLMSLGKDTPKISFLVVRPPVLSLLQAKQFGKRGGGIWASSQGDFPKPQPSPYLFFFRKMLLISPILN</sequence>
<dbReference type="InterPro" id="IPR001909">
    <property type="entry name" value="KRAB"/>
</dbReference>
<proteinExistence type="predicted"/>
<dbReference type="SUPFAM" id="SSF109640">
    <property type="entry name" value="KRAB domain (Kruppel-associated box)"/>
    <property type="match status" value="1"/>
</dbReference>
<dbReference type="CDD" id="cd07765">
    <property type="entry name" value="KRAB_A-box"/>
    <property type="match status" value="1"/>
</dbReference>
<dbReference type="PROSITE" id="PS50805">
    <property type="entry name" value="KRAB"/>
    <property type="match status" value="1"/>
</dbReference>
<dbReference type="Ensembl" id="ENSSCAT00000007696.1">
    <property type="protein sequence ID" value="ENSSCAP00000006750.1"/>
    <property type="gene ID" value="ENSSCAG00000005249.1"/>
</dbReference>
<keyword evidence="3" id="KW-1185">Reference proteome</keyword>
<evidence type="ECO:0000313" key="3">
    <source>
        <dbReference type="Proteomes" id="UP000694409"/>
    </source>
</evidence>
<dbReference type="Pfam" id="PF01352">
    <property type="entry name" value="KRAB"/>
    <property type="match status" value="1"/>
</dbReference>
<evidence type="ECO:0000259" key="1">
    <source>
        <dbReference type="PROSITE" id="PS50805"/>
    </source>
</evidence>
<dbReference type="InterPro" id="IPR036051">
    <property type="entry name" value="KRAB_dom_sf"/>
</dbReference>
<name>A0A8C9MPB8_SERCA</name>
<dbReference type="Proteomes" id="UP000694409">
    <property type="component" value="Unassembled WGS sequence"/>
</dbReference>
<feature type="domain" description="KRAB" evidence="1">
    <location>
        <begin position="14"/>
        <end position="98"/>
    </location>
</feature>
<dbReference type="Gene3D" id="6.10.140.140">
    <property type="match status" value="1"/>
</dbReference>
<evidence type="ECO:0000313" key="2">
    <source>
        <dbReference type="Ensembl" id="ENSSCAP00000006750.1"/>
    </source>
</evidence>